<evidence type="ECO:0008006" key="6">
    <source>
        <dbReference type="Google" id="ProtNLM"/>
    </source>
</evidence>
<feature type="transmembrane region" description="Helical" evidence="1">
    <location>
        <begin position="78"/>
        <end position="100"/>
    </location>
</feature>
<keyword evidence="1" id="KW-1133">Transmembrane helix</keyword>
<protein>
    <recommendedName>
        <fullName evidence="6">DUF2214 domain-containing protein</fullName>
    </recommendedName>
</protein>
<feature type="transmembrane region" description="Helical" evidence="1">
    <location>
        <begin position="45"/>
        <end position="66"/>
    </location>
</feature>
<evidence type="ECO:0000313" key="3">
    <source>
        <dbReference type="EMBL" id="GJN54641.1"/>
    </source>
</evidence>
<reference evidence="2 4" key="1">
    <citation type="submission" date="2020-05" db="EMBL/GenBank/DDBJ databases">
        <title>Characterization of novel class B3 metallo-beta-lactamase from novel Pseudomonas species.</title>
        <authorList>
            <person name="Yamada K."/>
            <person name="Aoki K."/>
            <person name="Ishii Y."/>
        </authorList>
    </citation>
    <scope>NUCLEOTIDE SEQUENCE [LARGE SCALE GENOMIC DNA]</scope>
    <source>
        <strain evidence="2 4">TUM18999</strain>
        <strain evidence="3 5">TUM20286</strain>
    </source>
</reference>
<gene>
    <name evidence="2" type="ORF">TUM18999_53970</name>
    <name evidence="3" type="ORF">TUM20286_43930</name>
</gene>
<dbReference type="RefSeq" id="WP_173171541.1">
    <property type="nucleotide sequence ID" value="NZ_AP023189.1"/>
</dbReference>
<feature type="transmembrane region" description="Helical" evidence="1">
    <location>
        <begin position="121"/>
        <end position="144"/>
    </location>
</feature>
<accession>A0A6J4ED74</accession>
<keyword evidence="1" id="KW-0812">Transmembrane</keyword>
<feature type="transmembrane region" description="Helical" evidence="1">
    <location>
        <begin position="6"/>
        <end position="24"/>
    </location>
</feature>
<evidence type="ECO:0000313" key="4">
    <source>
        <dbReference type="Proteomes" id="UP000509383"/>
    </source>
</evidence>
<evidence type="ECO:0000313" key="2">
    <source>
        <dbReference type="EMBL" id="BCG27206.1"/>
    </source>
</evidence>
<dbReference type="EMBL" id="BQKM01000012">
    <property type="protein sequence ID" value="GJN54641.1"/>
    <property type="molecule type" value="Genomic_DNA"/>
</dbReference>
<dbReference type="AlphaFoldDB" id="A0A6J4ED74"/>
<sequence length="151" mass="16661">MAQAIAAYLHYLSIFILFSLLVLEHRLFKLPLDLERARSLIRVDIAYGLSAGLVLATGLARVLWYGKGTEYYLKNSVFHAKIGLFILVALLSALPTFVFLNWRNALKAGQVPEVAPKTARLVIMAIRLELLAVLVIPLLAALMARGFGVIS</sequence>
<keyword evidence="5" id="KW-1185">Reference proteome</keyword>
<dbReference type="InterPro" id="IPR018706">
    <property type="entry name" value="DUF2214_membrane"/>
</dbReference>
<dbReference type="EMBL" id="AP023189">
    <property type="protein sequence ID" value="BCG27206.1"/>
    <property type="molecule type" value="Genomic_DNA"/>
</dbReference>
<evidence type="ECO:0000256" key="1">
    <source>
        <dbReference type="SAM" id="Phobius"/>
    </source>
</evidence>
<dbReference type="Pfam" id="PF09980">
    <property type="entry name" value="DUF2214"/>
    <property type="match status" value="1"/>
</dbReference>
<organism evidence="2 4">
    <name type="scientific">Pseudomonas tohonis</name>
    <dbReference type="NCBI Taxonomy" id="2725477"/>
    <lineage>
        <taxon>Bacteria</taxon>
        <taxon>Pseudomonadati</taxon>
        <taxon>Pseudomonadota</taxon>
        <taxon>Gammaproteobacteria</taxon>
        <taxon>Pseudomonadales</taxon>
        <taxon>Pseudomonadaceae</taxon>
        <taxon>Pseudomonas</taxon>
    </lineage>
</organism>
<dbReference type="Proteomes" id="UP001054892">
    <property type="component" value="Unassembled WGS sequence"/>
</dbReference>
<evidence type="ECO:0000313" key="5">
    <source>
        <dbReference type="Proteomes" id="UP001054892"/>
    </source>
</evidence>
<proteinExistence type="predicted"/>
<name>A0A6J4ED74_9PSED</name>
<keyword evidence="1" id="KW-0472">Membrane</keyword>
<dbReference type="KEGG" id="ptw:TUM18999_53970"/>
<dbReference type="Proteomes" id="UP000509383">
    <property type="component" value="Chromosome"/>
</dbReference>